<evidence type="ECO:0000256" key="2">
    <source>
        <dbReference type="ARBA" id="ARBA00023242"/>
    </source>
</evidence>
<organism evidence="5 6">
    <name type="scientific">Camelina sativa</name>
    <name type="common">False flax</name>
    <name type="synonym">Myagrum sativum</name>
    <dbReference type="NCBI Taxonomy" id="90675"/>
    <lineage>
        <taxon>Eukaryota</taxon>
        <taxon>Viridiplantae</taxon>
        <taxon>Streptophyta</taxon>
        <taxon>Embryophyta</taxon>
        <taxon>Tracheophyta</taxon>
        <taxon>Spermatophyta</taxon>
        <taxon>Magnoliopsida</taxon>
        <taxon>eudicotyledons</taxon>
        <taxon>Gunneridae</taxon>
        <taxon>Pentapetalae</taxon>
        <taxon>rosids</taxon>
        <taxon>malvids</taxon>
        <taxon>Brassicales</taxon>
        <taxon>Brassicaceae</taxon>
        <taxon>Camelineae</taxon>
        <taxon>Camelina</taxon>
    </lineage>
</organism>
<dbReference type="SUPFAM" id="SSF47676">
    <property type="entry name" value="Conserved domain common to transcription factors TFIIS, elongin A, CRSP70"/>
    <property type="match status" value="1"/>
</dbReference>
<name>A0ABM0TTM9_CAMSA</name>
<feature type="domain" description="TFIIS N-terminal" evidence="4">
    <location>
        <begin position="36"/>
        <end position="118"/>
    </location>
</feature>
<evidence type="ECO:0000256" key="1">
    <source>
        <dbReference type="ARBA" id="ARBA00004123"/>
    </source>
</evidence>
<protein>
    <submittedName>
        <fullName evidence="6">Uncharacterized protein LOC104715510</fullName>
    </submittedName>
</protein>
<gene>
    <name evidence="6" type="primary">LOC104715510</name>
</gene>
<dbReference type="Proteomes" id="UP000694864">
    <property type="component" value="Chromosome 9"/>
</dbReference>
<sequence length="120" mass="13704">MTFSDDLAPPCVNKNNHHVKRRSTKKRTIRRKELEELISAAIRAAHVARDKGFYIVSPEAIRCVKILRQIRSLPLNARVITKTDGFSTLLFLSKNGNPKIRSESQSVIDHWKGILQNKSQ</sequence>
<evidence type="ECO:0000256" key="3">
    <source>
        <dbReference type="PROSITE-ProRule" id="PRU00649"/>
    </source>
</evidence>
<dbReference type="InterPro" id="IPR017923">
    <property type="entry name" value="TFIIS_N"/>
</dbReference>
<dbReference type="CDD" id="cd00183">
    <property type="entry name" value="TFIIS_I"/>
    <property type="match status" value="1"/>
</dbReference>
<keyword evidence="5" id="KW-1185">Reference proteome</keyword>
<accession>A0ABM0TTM9</accession>
<evidence type="ECO:0000313" key="6">
    <source>
        <dbReference type="RefSeq" id="XP_010431210.1"/>
    </source>
</evidence>
<dbReference type="GeneID" id="104715510"/>
<proteinExistence type="predicted"/>
<dbReference type="InterPro" id="IPR003617">
    <property type="entry name" value="TFIIS/CRSP70_N_sub"/>
</dbReference>
<dbReference type="RefSeq" id="XP_010431210.1">
    <property type="nucleotide sequence ID" value="XM_010432908.1"/>
</dbReference>
<evidence type="ECO:0000259" key="4">
    <source>
        <dbReference type="PROSITE" id="PS51319"/>
    </source>
</evidence>
<keyword evidence="2 3" id="KW-0539">Nucleus</keyword>
<reference evidence="5" key="1">
    <citation type="journal article" date="2014" name="Nat. Commun.">
        <title>The emerging biofuel crop Camelina sativa retains a highly undifferentiated hexaploid genome structure.</title>
        <authorList>
            <person name="Kagale S."/>
            <person name="Koh C."/>
            <person name="Nixon J."/>
            <person name="Bollina V."/>
            <person name="Clarke W.E."/>
            <person name="Tuteja R."/>
            <person name="Spillane C."/>
            <person name="Robinson S.J."/>
            <person name="Links M.G."/>
            <person name="Clarke C."/>
            <person name="Higgins E.E."/>
            <person name="Huebert T."/>
            <person name="Sharpe A.G."/>
            <person name="Parkin I.A."/>
        </authorList>
    </citation>
    <scope>NUCLEOTIDE SEQUENCE [LARGE SCALE GENOMIC DNA]</scope>
    <source>
        <strain evidence="5">cv. DH55</strain>
    </source>
</reference>
<reference evidence="6" key="2">
    <citation type="submission" date="2025-08" db="UniProtKB">
        <authorList>
            <consortium name="RefSeq"/>
        </authorList>
    </citation>
    <scope>IDENTIFICATION</scope>
    <source>
        <tissue evidence="6">Leaf</tissue>
    </source>
</reference>
<comment type="subcellular location">
    <subcellularLocation>
        <location evidence="1 3">Nucleus</location>
    </subcellularLocation>
</comment>
<dbReference type="PROSITE" id="PS51319">
    <property type="entry name" value="TFIIS_N"/>
    <property type="match status" value="1"/>
</dbReference>
<dbReference type="SMART" id="SM00509">
    <property type="entry name" value="TFS2N"/>
    <property type="match status" value="1"/>
</dbReference>
<dbReference type="InterPro" id="IPR035441">
    <property type="entry name" value="TFIIS/LEDGF_dom_sf"/>
</dbReference>
<evidence type="ECO:0000313" key="5">
    <source>
        <dbReference type="Proteomes" id="UP000694864"/>
    </source>
</evidence>